<keyword evidence="1" id="KW-0378">Hydrolase</keyword>
<dbReference type="HOGENOM" id="CLU_026621_4_0_7"/>
<dbReference type="PANTHER" id="PTHR30337:SF7">
    <property type="entry name" value="PHOSPHOESTERASE"/>
    <property type="match status" value="1"/>
</dbReference>
<dbReference type="Gene3D" id="3.60.21.10">
    <property type="match status" value="1"/>
</dbReference>
<dbReference type="PIRSF" id="PIRSF033091">
    <property type="entry name" value="Pesterase_YhaO"/>
    <property type="match status" value="1"/>
</dbReference>
<dbReference type="SUPFAM" id="SSF56300">
    <property type="entry name" value="Metallo-dependent phosphatases"/>
    <property type="match status" value="1"/>
</dbReference>
<dbReference type="Proteomes" id="UP000002710">
    <property type="component" value="Chromosome"/>
</dbReference>
<keyword evidence="4" id="KW-1185">Reference proteome</keyword>
<dbReference type="InterPro" id="IPR014576">
    <property type="entry name" value="Pesterase_YhaO"/>
</dbReference>
<dbReference type="AlphaFoldDB" id="Q30V80"/>
<dbReference type="EMBL" id="CP000112">
    <property type="protein sequence ID" value="ABB40416.2"/>
    <property type="molecule type" value="Genomic_DNA"/>
</dbReference>
<evidence type="ECO:0000313" key="3">
    <source>
        <dbReference type="EMBL" id="ABB40416.2"/>
    </source>
</evidence>
<sequence>MNSLRFFHAADLHLDTPFKGLSGTPHMATTLHAATFTALERLTSLCIARRADFLLVAGDIYNHEEGSLKAQFALRDACEKLHAAGIGVFIVHGNHDFAGSRITRMQWPPNVVIFGTDNVETVPVVRSGKEVALIHGISHAARNERSNMARRFTRDTSRADLPQIGLLHCTVASVAAADRYAPCTAEDLKAAGMDYWALGHVHERQTVLQTPLSVYPGNIQGLHINETGPRGCYEVTYAPEDGFSLRFHRLGPVVWERLNVSIDTPATLDALEEEIHRRIAACCNAVQKAPQDEESGSTEPPVEAWMLRLTLEGRGPLNQPLRAAGGHEELTERLRTAWADASPTVWIKDIDLRCRPEADMEALRSGDNLLGETLRLVQQARDALEHCSAENGSTATVAQELLSGPLAPLFAAPQAKRLLDEPDTAALHDLLDSVEMTCLDLLEAR</sequence>
<dbReference type="GO" id="GO:0016787">
    <property type="term" value="F:hydrolase activity"/>
    <property type="evidence" value="ECO:0007669"/>
    <property type="project" value="UniProtKB-KW"/>
</dbReference>
<dbReference type="InterPro" id="IPR050535">
    <property type="entry name" value="DNA_Repair-Maintenance_Comp"/>
</dbReference>
<dbReference type="RefSeq" id="WP_011369297.1">
    <property type="nucleotide sequence ID" value="NC_007519.1"/>
</dbReference>
<name>Q30V80_OLEA2</name>
<dbReference type="eggNOG" id="COG0420">
    <property type="taxonomic scope" value="Bacteria"/>
</dbReference>
<accession>Q30V80</accession>
<protein>
    <submittedName>
        <fullName evidence="3">Metallophosphoesterase</fullName>
    </submittedName>
</protein>
<reference evidence="3 4" key="1">
    <citation type="journal article" date="2011" name="J. Bacteriol.">
        <title>Complete genome sequence and updated annotation of Desulfovibrio alaskensis G20.</title>
        <authorList>
            <person name="Hauser L.J."/>
            <person name="Land M.L."/>
            <person name="Brown S.D."/>
            <person name="Larimer F."/>
            <person name="Keller K.L."/>
            <person name="Rapp-Giles B.J."/>
            <person name="Price M.N."/>
            <person name="Lin M."/>
            <person name="Bruce D.C."/>
            <person name="Detter J.C."/>
            <person name="Tapia R."/>
            <person name="Han C.S."/>
            <person name="Goodwin L.A."/>
            <person name="Cheng J.F."/>
            <person name="Pitluck S."/>
            <person name="Copeland A."/>
            <person name="Lucas S."/>
            <person name="Nolan M."/>
            <person name="Lapidus A.L."/>
            <person name="Palumbo A.V."/>
            <person name="Wall J.D."/>
        </authorList>
    </citation>
    <scope>NUCLEOTIDE SEQUENCE [LARGE SCALE GENOMIC DNA]</scope>
    <source>
        <strain evidence="4">ATCC BAA 1058 / DSM 17464 / G20</strain>
    </source>
</reference>
<evidence type="ECO:0000313" key="4">
    <source>
        <dbReference type="Proteomes" id="UP000002710"/>
    </source>
</evidence>
<dbReference type="CDD" id="cd00840">
    <property type="entry name" value="MPP_Mre11_N"/>
    <property type="match status" value="1"/>
</dbReference>
<dbReference type="InterPro" id="IPR041796">
    <property type="entry name" value="Mre11_N"/>
</dbReference>
<feature type="domain" description="Calcineurin-like phosphoesterase" evidence="2">
    <location>
        <begin position="4"/>
        <end position="203"/>
    </location>
</feature>
<evidence type="ECO:0000259" key="2">
    <source>
        <dbReference type="Pfam" id="PF00149"/>
    </source>
</evidence>
<dbReference type="STRING" id="207559.Dde_3623"/>
<dbReference type="Pfam" id="PF00149">
    <property type="entry name" value="Metallophos"/>
    <property type="match status" value="1"/>
</dbReference>
<dbReference type="KEGG" id="dde:Dde_3623"/>
<dbReference type="InterPro" id="IPR004843">
    <property type="entry name" value="Calcineurin-like_PHP"/>
</dbReference>
<gene>
    <name evidence="3" type="ordered locus">Dde_3623</name>
</gene>
<evidence type="ECO:0000256" key="1">
    <source>
        <dbReference type="ARBA" id="ARBA00022801"/>
    </source>
</evidence>
<dbReference type="PANTHER" id="PTHR30337">
    <property type="entry name" value="COMPONENT OF ATP-DEPENDENT DSDNA EXONUCLEASE"/>
    <property type="match status" value="1"/>
</dbReference>
<organism evidence="3 4">
    <name type="scientific">Oleidesulfovibrio alaskensis (strain ATCC BAA-1058 / DSM 17464 / G20)</name>
    <name type="common">Desulfovibrio alaskensis</name>
    <dbReference type="NCBI Taxonomy" id="207559"/>
    <lineage>
        <taxon>Bacteria</taxon>
        <taxon>Pseudomonadati</taxon>
        <taxon>Thermodesulfobacteriota</taxon>
        <taxon>Desulfovibrionia</taxon>
        <taxon>Desulfovibrionales</taxon>
        <taxon>Desulfovibrionaceae</taxon>
        <taxon>Oleidesulfovibrio</taxon>
    </lineage>
</organism>
<dbReference type="InterPro" id="IPR029052">
    <property type="entry name" value="Metallo-depent_PP-like"/>
</dbReference>
<proteinExistence type="predicted"/>